<dbReference type="EMBL" id="CAICTM010001699">
    <property type="protein sequence ID" value="CAB9525616.1"/>
    <property type="molecule type" value="Genomic_DNA"/>
</dbReference>
<gene>
    <name evidence="1" type="ORF">SEMRO_1701_G292190.1</name>
</gene>
<evidence type="ECO:0000313" key="1">
    <source>
        <dbReference type="EMBL" id="CAB9525616.1"/>
    </source>
</evidence>
<dbReference type="AlphaFoldDB" id="A0A9N8EU73"/>
<organism evidence="1 2">
    <name type="scientific">Seminavis robusta</name>
    <dbReference type="NCBI Taxonomy" id="568900"/>
    <lineage>
        <taxon>Eukaryota</taxon>
        <taxon>Sar</taxon>
        <taxon>Stramenopiles</taxon>
        <taxon>Ochrophyta</taxon>
        <taxon>Bacillariophyta</taxon>
        <taxon>Bacillariophyceae</taxon>
        <taxon>Bacillariophycidae</taxon>
        <taxon>Naviculales</taxon>
        <taxon>Naviculaceae</taxon>
        <taxon>Seminavis</taxon>
    </lineage>
</organism>
<keyword evidence="2" id="KW-1185">Reference proteome</keyword>
<evidence type="ECO:0000313" key="2">
    <source>
        <dbReference type="Proteomes" id="UP001153069"/>
    </source>
</evidence>
<reference evidence="1" key="1">
    <citation type="submission" date="2020-06" db="EMBL/GenBank/DDBJ databases">
        <authorList>
            <consortium name="Plant Systems Biology data submission"/>
        </authorList>
    </citation>
    <scope>NUCLEOTIDE SEQUENCE</scope>
    <source>
        <strain evidence="1">D6</strain>
    </source>
</reference>
<protein>
    <submittedName>
        <fullName evidence="1">Uncharacterized protein</fullName>
    </submittedName>
</protein>
<dbReference type="Proteomes" id="UP001153069">
    <property type="component" value="Unassembled WGS sequence"/>
</dbReference>
<sequence length="141" mass="15638">MDEMLGVSVFYLEQVFLEEEVCATTTTTGNPLSKDSKVYEIEDLQGPPGVIRTKGANTVCPIDGKMGAAYVHCLQGKDHVGEATQMLSYSWNYAIGDIVDTLTDFCRQNNLNPKRTYIWVCCLCVSINTGLSKTLLCRNQE</sequence>
<name>A0A9N8EU73_9STRA</name>
<comment type="caution">
    <text evidence="1">The sequence shown here is derived from an EMBL/GenBank/DDBJ whole genome shotgun (WGS) entry which is preliminary data.</text>
</comment>
<proteinExistence type="predicted"/>
<dbReference type="OrthoDB" id="418624at2759"/>
<accession>A0A9N8EU73</accession>